<dbReference type="EMBL" id="JAOYOD010000001">
    <property type="protein sequence ID" value="MCV9386072.1"/>
    <property type="molecule type" value="Genomic_DNA"/>
</dbReference>
<evidence type="ECO:0000313" key="3">
    <source>
        <dbReference type="Proteomes" id="UP001300692"/>
    </source>
</evidence>
<organism evidence="2 3">
    <name type="scientific">Reichenbachiella ulvae</name>
    <dbReference type="NCBI Taxonomy" id="2980104"/>
    <lineage>
        <taxon>Bacteria</taxon>
        <taxon>Pseudomonadati</taxon>
        <taxon>Bacteroidota</taxon>
        <taxon>Cytophagia</taxon>
        <taxon>Cytophagales</taxon>
        <taxon>Reichenbachiellaceae</taxon>
        <taxon>Reichenbachiella</taxon>
    </lineage>
</organism>
<dbReference type="SUPFAM" id="SSF111369">
    <property type="entry name" value="HlyD-like secretion proteins"/>
    <property type="match status" value="1"/>
</dbReference>
<dbReference type="PROSITE" id="PS51257">
    <property type="entry name" value="PROKAR_LIPOPROTEIN"/>
    <property type="match status" value="1"/>
</dbReference>
<reference evidence="2 3" key="1">
    <citation type="submission" date="2022-10" db="EMBL/GenBank/DDBJ databases">
        <title>Comparative genomics and taxonomic characterization of three novel marine species of genus Reichenbachiella exhibiting antioxidant and polysaccharide degradation activities.</title>
        <authorList>
            <person name="Muhammad N."/>
            <person name="Lee Y.-J."/>
            <person name="Ko J."/>
            <person name="Kim S.-G."/>
        </authorList>
    </citation>
    <scope>NUCLEOTIDE SEQUENCE [LARGE SCALE GENOMIC DNA]</scope>
    <source>
        <strain evidence="2 3">ABR2-5</strain>
    </source>
</reference>
<feature type="chain" id="PRO_5045644051" evidence="1">
    <location>
        <begin position="26"/>
        <end position="304"/>
    </location>
</feature>
<name>A0ABT3CR12_9BACT</name>
<evidence type="ECO:0000313" key="2">
    <source>
        <dbReference type="EMBL" id="MCV9386072.1"/>
    </source>
</evidence>
<dbReference type="PANTHER" id="PTHR30469:SF15">
    <property type="entry name" value="HLYD FAMILY OF SECRETION PROTEINS"/>
    <property type="match status" value="1"/>
</dbReference>
<comment type="caution">
    <text evidence="2">The sequence shown here is derived from an EMBL/GenBank/DDBJ whole genome shotgun (WGS) entry which is preliminary data.</text>
</comment>
<dbReference type="Gene3D" id="2.40.50.100">
    <property type="match status" value="1"/>
</dbReference>
<dbReference type="PANTHER" id="PTHR30469">
    <property type="entry name" value="MULTIDRUG RESISTANCE PROTEIN MDTA"/>
    <property type="match status" value="1"/>
</dbReference>
<feature type="signal peptide" evidence="1">
    <location>
        <begin position="1"/>
        <end position="25"/>
    </location>
</feature>
<protein>
    <submittedName>
        <fullName evidence="2">HlyD family efflux transporter periplasmic adaptor subunit</fullName>
    </submittedName>
</protein>
<proteinExistence type="predicted"/>
<dbReference type="Gene3D" id="2.40.30.170">
    <property type="match status" value="1"/>
</dbReference>
<gene>
    <name evidence="2" type="ORF">N7U62_05325</name>
</gene>
<accession>A0ABT3CR12</accession>
<dbReference type="RefSeq" id="WP_264136857.1">
    <property type="nucleotide sequence ID" value="NZ_JAOYOD010000001.1"/>
</dbReference>
<keyword evidence="1" id="KW-0732">Signal</keyword>
<dbReference type="Proteomes" id="UP001300692">
    <property type="component" value="Unassembled WGS sequence"/>
</dbReference>
<sequence>MKHPLKNPICILLLSVLWSSCTNNGHEFDATGTFEADETIISSEASGKLLSFKVDEGQELPSNQYLGYIDTTQLALTKAQLEAQIKAVLSRKPDIASQLVALNEQLKAARKEKARIENLLKSDAATPKQLDDVDAQINIINGNITGLRTSLVNNSRSLDQEIGPLEAQILQMEDKIAKSKIINPVNGTVLSVYAEPYEQVGPGQPLYRIADLSELTLKAYISGDQFAQVKLNQKVSVYTDDGNGGYKEDAGTIYWISEKAEFTPKSVQTKNERANKVYAVKIRVKNNGSYKIGMYGEVTFDTES</sequence>
<keyword evidence="3" id="KW-1185">Reference proteome</keyword>
<evidence type="ECO:0000256" key="1">
    <source>
        <dbReference type="SAM" id="SignalP"/>
    </source>
</evidence>